<organism evidence="2 3">
    <name type="scientific">Acetobacter tropicalis NBRC 101654</name>
    <dbReference type="NCBI Taxonomy" id="749388"/>
    <lineage>
        <taxon>Bacteria</taxon>
        <taxon>Pseudomonadati</taxon>
        <taxon>Pseudomonadota</taxon>
        <taxon>Alphaproteobacteria</taxon>
        <taxon>Acetobacterales</taxon>
        <taxon>Acetobacteraceae</taxon>
        <taxon>Acetobacter</taxon>
    </lineage>
</organism>
<gene>
    <name evidence="2" type="ORF">ATPR_3488</name>
</gene>
<accession>F7VJD9</accession>
<name>F7VJD9_9PROT</name>
<feature type="region of interest" description="Disordered" evidence="1">
    <location>
        <begin position="1"/>
        <end position="54"/>
    </location>
</feature>
<evidence type="ECO:0000313" key="2">
    <source>
        <dbReference type="EMBL" id="GAA10484.1"/>
    </source>
</evidence>
<dbReference type="Proteomes" id="UP000004319">
    <property type="component" value="Unassembled WGS sequence"/>
</dbReference>
<sequence length="54" mass="6045">MLSEQPGRSGWRKCGAKRRERSHAQAAQRTSMESTHHLQRTLRAGDPSVLCNVA</sequence>
<protein>
    <submittedName>
        <fullName evidence="2">Uncharacterized protein</fullName>
    </submittedName>
</protein>
<evidence type="ECO:0000256" key="1">
    <source>
        <dbReference type="SAM" id="MobiDB-lite"/>
    </source>
</evidence>
<dbReference type="AlphaFoldDB" id="F7VJD9"/>
<comment type="caution">
    <text evidence="2">The sequence shown here is derived from an EMBL/GenBank/DDBJ whole genome shotgun (WGS) entry which is preliminary data.</text>
</comment>
<feature type="compositionally biased region" description="Basic residues" evidence="1">
    <location>
        <begin position="10"/>
        <end position="21"/>
    </location>
</feature>
<proteinExistence type="predicted"/>
<reference evidence="2 3" key="1">
    <citation type="journal article" date="2011" name="Biochem. Biophys. Res. Commun.">
        <title>Increased number of Arginine-based salt bridges contributes to the thermotolerance of thermotolerant acetic acid bacteria, Acetobacter tropicalis SKU1100.</title>
        <authorList>
            <person name="Matsutani M."/>
            <person name="Hirakawa H."/>
            <person name="Nishikura M."/>
            <person name="Soemphol W."/>
            <person name="Ali I.A.I."/>
            <person name="Yakushi T."/>
            <person name="Matsushita K."/>
        </authorList>
    </citation>
    <scope>NUCLEOTIDE SEQUENCE [LARGE SCALE GENOMIC DNA]</scope>
    <source>
        <strain evidence="2 3">NBRC 101654</strain>
    </source>
</reference>
<dbReference type="EMBL" id="BABS01000306">
    <property type="protein sequence ID" value="GAA10484.1"/>
    <property type="molecule type" value="Genomic_DNA"/>
</dbReference>
<evidence type="ECO:0000313" key="3">
    <source>
        <dbReference type="Proteomes" id="UP000004319"/>
    </source>
</evidence>